<protein>
    <submittedName>
        <fullName evidence="3">PDZ domain-containing protein</fullName>
    </submittedName>
</protein>
<sequence>MNWHAAALSILWVVRDLFLNPLFYAGFALAFWDLRRTSMFERKFFGIRATRPLRLTIIRGVQGLVVGIMISALLILSGVVVDLWEVAAVSILGLVLGAIQLRFVSPVYSISVLSALSLAISKWVPHVQGFFGMVLSHLGAFHIIGWSGILCGVLLGETVLVAIVGRHSVSPVVTVSKRGRGIGALWVQLAFMVPLVIPTVGSLWSAPVYATSPWHMLWTVTAGSFALLALPVLVGFSGLFDNLRPRVAVQQTAAIDGLSAVLAGGGAYLGTIYDSSYAVLAPWVILVIREVSRWWLDHRQSLADPLFAPADEGVMVLAVLPDSWAARLDVEPGDTITRVNGVPVHSQYDLHFALSQNPAYAKLEVVDERGEVRFVSHTVYEGERTQLGLIFAPDGQSPRFIKAGGSGLLQSLYASLTEAGTGASGLGAAHGLTTAEPATPSKRTAREMFTRSPAAREAAMTKEPSDNPD</sequence>
<feature type="transmembrane region" description="Helical" evidence="2">
    <location>
        <begin position="106"/>
        <end position="124"/>
    </location>
</feature>
<dbReference type="InterPro" id="IPR036034">
    <property type="entry name" value="PDZ_sf"/>
</dbReference>
<feature type="transmembrane region" description="Helical" evidence="2">
    <location>
        <begin position="83"/>
        <end position="99"/>
    </location>
</feature>
<feature type="region of interest" description="Disordered" evidence="1">
    <location>
        <begin position="425"/>
        <end position="469"/>
    </location>
</feature>
<name>A0A9X7W0P5_9BACL</name>
<keyword evidence="2" id="KW-0812">Transmembrane</keyword>
<dbReference type="KEGG" id="afx:JZ786_04015"/>
<reference evidence="3 4" key="1">
    <citation type="submission" date="2021-02" db="EMBL/GenBank/DDBJ databases">
        <title>Alicyclobacillus curvatus sp. nov. and Alicyclobacillus mengziensis sp. nov., two acidophilic bacteria isolated from acid mine drainage.</title>
        <authorList>
            <person name="Huang Y."/>
        </authorList>
    </citation>
    <scope>NUCLEOTIDE SEQUENCE [LARGE SCALE GENOMIC DNA]</scope>
    <source>
        <strain evidence="3 4">S30H14</strain>
    </source>
</reference>
<feature type="transmembrane region" description="Helical" evidence="2">
    <location>
        <begin position="6"/>
        <end position="32"/>
    </location>
</feature>
<dbReference type="AlphaFoldDB" id="A0A9X7W0P5"/>
<gene>
    <name evidence="3" type="ORF">JZ786_04015</name>
</gene>
<feature type="transmembrane region" description="Helical" evidence="2">
    <location>
        <begin position="252"/>
        <end position="271"/>
    </location>
</feature>
<dbReference type="EMBL" id="CP071182">
    <property type="protein sequence ID" value="QSO48179.1"/>
    <property type="molecule type" value="Genomic_DNA"/>
</dbReference>
<keyword evidence="4" id="KW-1185">Reference proteome</keyword>
<dbReference type="Gene3D" id="2.30.42.10">
    <property type="match status" value="1"/>
</dbReference>
<evidence type="ECO:0000313" key="3">
    <source>
        <dbReference type="EMBL" id="QSO48179.1"/>
    </source>
</evidence>
<dbReference type="Proteomes" id="UP000663505">
    <property type="component" value="Chromosome"/>
</dbReference>
<feature type="transmembrane region" description="Helical" evidence="2">
    <location>
        <begin position="185"/>
        <end position="204"/>
    </location>
</feature>
<keyword evidence="2" id="KW-1133">Transmembrane helix</keyword>
<dbReference type="RefSeq" id="WP_206657515.1">
    <property type="nucleotide sequence ID" value="NZ_CP071182.1"/>
</dbReference>
<accession>A0A9X7W0P5</accession>
<feature type="compositionally biased region" description="Basic and acidic residues" evidence="1">
    <location>
        <begin position="459"/>
        <end position="469"/>
    </location>
</feature>
<feature type="transmembrane region" description="Helical" evidence="2">
    <location>
        <begin position="216"/>
        <end position="240"/>
    </location>
</feature>
<feature type="transmembrane region" description="Helical" evidence="2">
    <location>
        <begin position="53"/>
        <end position="77"/>
    </location>
</feature>
<evidence type="ECO:0000313" key="4">
    <source>
        <dbReference type="Proteomes" id="UP000663505"/>
    </source>
</evidence>
<dbReference type="SUPFAM" id="SSF50156">
    <property type="entry name" value="PDZ domain-like"/>
    <property type="match status" value="1"/>
</dbReference>
<evidence type="ECO:0000256" key="1">
    <source>
        <dbReference type="SAM" id="MobiDB-lite"/>
    </source>
</evidence>
<keyword evidence="2" id="KW-0472">Membrane</keyword>
<evidence type="ECO:0000256" key="2">
    <source>
        <dbReference type="SAM" id="Phobius"/>
    </source>
</evidence>
<feature type="transmembrane region" description="Helical" evidence="2">
    <location>
        <begin position="144"/>
        <end position="164"/>
    </location>
</feature>
<proteinExistence type="predicted"/>
<organism evidence="3 4">
    <name type="scientific">Alicyclobacillus mengziensis</name>
    <dbReference type="NCBI Taxonomy" id="2931921"/>
    <lineage>
        <taxon>Bacteria</taxon>
        <taxon>Bacillati</taxon>
        <taxon>Bacillota</taxon>
        <taxon>Bacilli</taxon>
        <taxon>Bacillales</taxon>
        <taxon>Alicyclobacillaceae</taxon>
        <taxon>Alicyclobacillus</taxon>
    </lineage>
</organism>